<evidence type="ECO:0000313" key="2">
    <source>
        <dbReference type="EMBL" id="THC95185.1"/>
    </source>
</evidence>
<protein>
    <submittedName>
        <fullName evidence="2">Uncharacterized protein</fullName>
    </submittedName>
</protein>
<dbReference type="AlphaFoldDB" id="A0A4S3JIT7"/>
<comment type="caution">
    <text evidence="2">The sequence shown here is derived from an EMBL/GenBank/DDBJ whole genome shotgun (WGS) entry which is preliminary data.</text>
</comment>
<sequence length="261" mass="29338">MAPEIGKPVFPTEDTEGSSSSPSPTQSPSLFHHSLITSDPDELKFHAAASLQLQPSHDHIAAPSSDHLIASPYNDPLHLLDLKTLEQPSQLFAKALTILKPVRDDYATAPYTESLNWQDVFDFLRDLSHAEGYQWTAQHFYVVVFRSRLREDVDMSRLHDLDAFSHQEATASGGLLKYWFGTKNANRENLATYETDSADVGWTGLWRSRGDARLGGTGPWHKRARGAARDLYEQISFTTLKLVVGDGVETWGIDQWREEDE</sequence>
<dbReference type="PANTHER" id="PTHR36986:SF1">
    <property type="entry name" value="UPF0643 PROTEIN PB2B2.08"/>
    <property type="match status" value="1"/>
</dbReference>
<proteinExistence type="predicted"/>
<reference evidence="2 3" key="1">
    <citation type="submission" date="2019-03" db="EMBL/GenBank/DDBJ databases">
        <title>The genome sequence of a newly discovered highly antifungal drug resistant Aspergillus species, Aspergillus tanneri NIH 1004.</title>
        <authorList>
            <person name="Mounaud S."/>
            <person name="Singh I."/>
            <person name="Joardar V."/>
            <person name="Pakala S."/>
            <person name="Pakala S."/>
            <person name="Venepally P."/>
            <person name="Hoover J."/>
            <person name="Nierman W."/>
            <person name="Chung J."/>
            <person name="Losada L."/>
        </authorList>
    </citation>
    <scope>NUCLEOTIDE SEQUENCE [LARGE SCALE GENOMIC DNA]</scope>
    <source>
        <strain evidence="2 3">NIH1004</strain>
    </source>
</reference>
<evidence type="ECO:0000256" key="1">
    <source>
        <dbReference type="SAM" id="MobiDB-lite"/>
    </source>
</evidence>
<evidence type="ECO:0000313" key="3">
    <source>
        <dbReference type="Proteomes" id="UP000308092"/>
    </source>
</evidence>
<accession>A0A4S3JIT7</accession>
<feature type="compositionally biased region" description="Low complexity" evidence="1">
    <location>
        <begin position="18"/>
        <end position="29"/>
    </location>
</feature>
<name>A0A4S3JIT7_9EURO</name>
<dbReference type="PANTHER" id="PTHR36986">
    <property type="entry name" value="UPF0643 PROTEIN PB2B2.08"/>
    <property type="match status" value="1"/>
</dbReference>
<dbReference type="Proteomes" id="UP000308092">
    <property type="component" value="Unassembled WGS sequence"/>
</dbReference>
<dbReference type="EMBL" id="SOSA01000169">
    <property type="protein sequence ID" value="THC95185.1"/>
    <property type="molecule type" value="Genomic_DNA"/>
</dbReference>
<dbReference type="VEuPathDB" id="FungiDB:EYZ11_005344"/>
<dbReference type="STRING" id="1220188.A0A4S3JIT7"/>
<keyword evidence="3" id="KW-1185">Reference proteome</keyword>
<feature type="region of interest" description="Disordered" evidence="1">
    <location>
        <begin position="1"/>
        <end position="33"/>
    </location>
</feature>
<gene>
    <name evidence="2" type="ORF">EYZ11_005344</name>
</gene>
<organism evidence="2 3">
    <name type="scientific">Aspergillus tanneri</name>
    <dbReference type="NCBI Taxonomy" id="1220188"/>
    <lineage>
        <taxon>Eukaryota</taxon>
        <taxon>Fungi</taxon>
        <taxon>Dikarya</taxon>
        <taxon>Ascomycota</taxon>
        <taxon>Pezizomycotina</taxon>
        <taxon>Eurotiomycetes</taxon>
        <taxon>Eurotiomycetidae</taxon>
        <taxon>Eurotiales</taxon>
        <taxon>Aspergillaceae</taxon>
        <taxon>Aspergillus</taxon>
        <taxon>Aspergillus subgen. Circumdati</taxon>
    </lineage>
</organism>